<dbReference type="InterPro" id="IPR011761">
    <property type="entry name" value="ATP-grasp"/>
</dbReference>
<evidence type="ECO:0000313" key="6">
    <source>
        <dbReference type="EMBL" id="NGO68764.1"/>
    </source>
</evidence>
<dbReference type="Gene3D" id="3.30.470.20">
    <property type="entry name" value="ATP-grasp fold, B domain"/>
    <property type="match status" value="1"/>
</dbReference>
<organism evidence="6 7">
    <name type="scientific">Streptomyces boncukensis</name>
    <dbReference type="NCBI Taxonomy" id="2711219"/>
    <lineage>
        <taxon>Bacteria</taxon>
        <taxon>Bacillati</taxon>
        <taxon>Actinomycetota</taxon>
        <taxon>Actinomycetes</taxon>
        <taxon>Kitasatosporales</taxon>
        <taxon>Streptomycetaceae</taxon>
        <taxon>Streptomyces</taxon>
    </lineage>
</organism>
<dbReference type="RefSeq" id="WP_165298464.1">
    <property type="nucleotide sequence ID" value="NZ_JAAKZZ010000076.1"/>
</dbReference>
<keyword evidence="1" id="KW-0436">Ligase</keyword>
<dbReference type="PANTHER" id="PTHR43585:SF2">
    <property type="entry name" value="ATP-GRASP ENZYME FSQD"/>
    <property type="match status" value="1"/>
</dbReference>
<accession>A0A6G4WW50</accession>
<evidence type="ECO:0000313" key="7">
    <source>
        <dbReference type="Proteomes" id="UP000477722"/>
    </source>
</evidence>
<dbReference type="Proteomes" id="UP000477722">
    <property type="component" value="Unassembled WGS sequence"/>
</dbReference>
<dbReference type="InterPro" id="IPR052032">
    <property type="entry name" value="ATP-dep_AA_Ligase"/>
</dbReference>
<dbReference type="PROSITE" id="PS50975">
    <property type="entry name" value="ATP_GRASP"/>
    <property type="match status" value="1"/>
</dbReference>
<dbReference type="PANTHER" id="PTHR43585">
    <property type="entry name" value="FUMIPYRROLE BIOSYNTHESIS PROTEIN C"/>
    <property type="match status" value="1"/>
</dbReference>
<sequence length="419" mass="45633">MRVRQSLCVVVDGYSTANALPQAFAGYGYDTLHVQSTPTPPPVLTASFRPHDYVECLIYEGDFEQLLRLLLREGREVACVVAGSESGVPLTDRLTERLGLPGNGTACSTARRDKSVMAETVAAAGLATIEHLRSGDLEEITEWAAARGQWTLVLKPLASMGTFGFHICQGPDDIARTHAALHGSRDLFGDPIDDILVQPYVDGDEYCVNAVSHEGLHYISDVWLYRKRRSGQSALYDLAALLPPDDPAYAVLTSYAREVLTALRIHYGPSHTEIKLTPSGPVLVEAAARFVGALDMSLTTLATGTNQVLLTAEQGLTPASFLARFESAPRKLRSYSSTVFMISSTSARLRRYRLDLLRGLPGFHSVTMNLNPGDQVVPTVNSYTSPGLVSLNAAAPEELDRDYAEIRRLESSGTLYETE</sequence>
<dbReference type="GO" id="GO:0005524">
    <property type="term" value="F:ATP binding"/>
    <property type="evidence" value="ECO:0007669"/>
    <property type="project" value="UniProtKB-UniRule"/>
</dbReference>
<name>A0A6G4WW50_9ACTN</name>
<dbReference type="Pfam" id="PF13535">
    <property type="entry name" value="ATP-grasp_4"/>
    <property type="match status" value="1"/>
</dbReference>
<evidence type="ECO:0000256" key="2">
    <source>
        <dbReference type="ARBA" id="ARBA00022741"/>
    </source>
</evidence>
<dbReference type="GO" id="GO:0016874">
    <property type="term" value="F:ligase activity"/>
    <property type="evidence" value="ECO:0007669"/>
    <property type="project" value="UniProtKB-KW"/>
</dbReference>
<dbReference type="SUPFAM" id="SSF56059">
    <property type="entry name" value="Glutathione synthetase ATP-binding domain-like"/>
    <property type="match status" value="1"/>
</dbReference>
<protein>
    <submittedName>
        <fullName evidence="6">ATP-grasp domain-containing protein</fullName>
    </submittedName>
</protein>
<proteinExistence type="predicted"/>
<evidence type="ECO:0000256" key="3">
    <source>
        <dbReference type="ARBA" id="ARBA00022840"/>
    </source>
</evidence>
<dbReference type="GO" id="GO:0046872">
    <property type="term" value="F:metal ion binding"/>
    <property type="evidence" value="ECO:0007669"/>
    <property type="project" value="InterPro"/>
</dbReference>
<feature type="domain" description="ATP-grasp" evidence="5">
    <location>
        <begin position="118"/>
        <end position="316"/>
    </location>
</feature>
<reference evidence="6 7" key="1">
    <citation type="submission" date="2020-02" db="EMBL/GenBank/DDBJ databases">
        <title>Whole-genome analyses of novel actinobacteria.</title>
        <authorList>
            <person name="Sahin N."/>
            <person name="Tatar D."/>
        </authorList>
    </citation>
    <scope>NUCLEOTIDE SEQUENCE [LARGE SCALE GENOMIC DNA]</scope>
    <source>
        <strain evidence="6 7">SB3404</strain>
    </source>
</reference>
<keyword evidence="3 4" id="KW-0067">ATP-binding</keyword>
<evidence type="ECO:0000256" key="1">
    <source>
        <dbReference type="ARBA" id="ARBA00022598"/>
    </source>
</evidence>
<gene>
    <name evidence="6" type="ORF">G5C65_10440</name>
</gene>
<evidence type="ECO:0000256" key="4">
    <source>
        <dbReference type="PROSITE-ProRule" id="PRU00409"/>
    </source>
</evidence>
<dbReference type="NCBIfam" id="NF005543">
    <property type="entry name" value="PRK07206.1"/>
    <property type="match status" value="1"/>
</dbReference>
<dbReference type="AlphaFoldDB" id="A0A6G4WW50"/>
<comment type="caution">
    <text evidence="6">The sequence shown here is derived from an EMBL/GenBank/DDBJ whole genome shotgun (WGS) entry which is preliminary data.</text>
</comment>
<keyword evidence="7" id="KW-1185">Reference proteome</keyword>
<evidence type="ECO:0000259" key="5">
    <source>
        <dbReference type="PROSITE" id="PS50975"/>
    </source>
</evidence>
<keyword evidence="2 4" id="KW-0547">Nucleotide-binding</keyword>
<dbReference type="EMBL" id="JAAKZZ010000076">
    <property type="protein sequence ID" value="NGO68764.1"/>
    <property type="molecule type" value="Genomic_DNA"/>
</dbReference>